<dbReference type="InterPro" id="IPR011705">
    <property type="entry name" value="BACK"/>
</dbReference>
<name>A0A397UMS3_9GLOM</name>
<evidence type="ECO:0000313" key="3">
    <source>
        <dbReference type="Proteomes" id="UP000266673"/>
    </source>
</evidence>
<comment type="caution">
    <text evidence="2">The sequence shown here is derived from an EMBL/GenBank/DDBJ whole genome shotgun (WGS) entry which is preliminary data.</text>
</comment>
<dbReference type="AlphaFoldDB" id="A0A397UMS3"/>
<gene>
    <name evidence="2" type="ORF">C2G38_2147056</name>
</gene>
<dbReference type="Gene3D" id="1.25.40.420">
    <property type="match status" value="1"/>
</dbReference>
<sequence length="280" mass="32931">MLIACEFVLEELAKYIEAYLIEAKAHWLRLHFAHVYQEGFKSNTLKELQKWCNDIVVKYPDKIFDSEDFTLLHENALISLVGRDDLQMEEIKIWKYVIKWGIAQNPDLPSDYKDWTHENFLSLKTTLQNCLPLIRYFHISGDDIYEYVHPYKQILEKVLWKDVKMRLISPNKSISSKILPPRTILTQKLPTRTTESFSKVINEEQQLKSLHGLIKGKINILRKIIHMSLSCFFVETNVIIVMKVKGTDEILGGYNRIGWEKPNLWLTQISIKIMTPFLTF</sequence>
<dbReference type="Proteomes" id="UP000266673">
    <property type="component" value="Unassembled WGS sequence"/>
</dbReference>
<proteinExistence type="predicted"/>
<dbReference type="OrthoDB" id="5430411at2759"/>
<keyword evidence="3" id="KW-1185">Reference proteome</keyword>
<feature type="domain" description="BACK" evidence="1">
    <location>
        <begin position="44"/>
        <end position="104"/>
    </location>
</feature>
<organism evidence="2 3">
    <name type="scientific">Gigaspora rosea</name>
    <dbReference type="NCBI Taxonomy" id="44941"/>
    <lineage>
        <taxon>Eukaryota</taxon>
        <taxon>Fungi</taxon>
        <taxon>Fungi incertae sedis</taxon>
        <taxon>Mucoromycota</taxon>
        <taxon>Glomeromycotina</taxon>
        <taxon>Glomeromycetes</taxon>
        <taxon>Diversisporales</taxon>
        <taxon>Gigasporaceae</taxon>
        <taxon>Gigaspora</taxon>
    </lineage>
</organism>
<protein>
    <recommendedName>
        <fullName evidence="1">BACK domain-containing protein</fullName>
    </recommendedName>
</protein>
<accession>A0A397UMS3</accession>
<dbReference type="Pfam" id="PF07707">
    <property type="entry name" value="BACK"/>
    <property type="match status" value="1"/>
</dbReference>
<evidence type="ECO:0000313" key="2">
    <source>
        <dbReference type="EMBL" id="RIB08446.1"/>
    </source>
</evidence>
<dbReference type="EMBL" id="QKWP01001508">
    <property type="protein sequence ID" value="RIB08446.1"/>
    <property type="molecule type" value="Genomic_DNA"/>
</dbReference>
<evidence type="ECO:0000259" key="1">
    <source>
        <dbReference type="Pfam" id="PF07707"/>
    </source>
</evidence>
<reference evidence="2 3" key="1">
    <citation type="submission" date="2018-06" db="EMBL/GenBank/DDBJ databases">
        <title>Comparative genomics reveals the genomic features of Rhizophagus irregularis, R. cerebriforme, R. diaphanum and Gigaspora rosea, and their symbiotic lifestyle signature.</title>
        <authorList>
            <person name="Morin E."/>
            <person name="San Clemente H."/>
            <person name="Chen E.C.H."/>
            <person name="De La Providencia I."/>
            <person name="Hainaut M."/>
            <person name="Kuo A."/>
            <person name="Kohler A."/>
            <person name="Murat C."/>
            <person name="Tang N."/>
            <person name="Roy S."/>
            <person name="Loubradou J."/>
            <person name="Henrissat B."/>
            <person name="Grigoriev I.V."/>
            <person name="Corradi N."/>
            <person name="Roux C."/>
            <person name="Martin F.M."/>
        </authorList>
    </citation>
    <scope>NUCLEOTIDE SEQUENCE [LARGE SCALE GENOMIC DNA]</scope>
    <source>
        <strain evidence="2 3">DAOM 194757</strain>
    </source>
</reference>